<evidence type="ECO:0000313" key="3">
    <source>
        <dbReference type="Proteomes" id="UP001187415"/>
    </source>
</evidence>
<organism evidence="2 3">
    <name type="scientific">Channa striata</name>
    <name type="common">Snakehead murrel</name>
    <name type="synonym">Ophicephalus striatus</name>
    <dbReference type="NCBI Taxonomy" id="64152"/>
    <lineage>
        <taxon>Eukaryota</taxon>
        <taxon>Metazoa</taxon>
        <taxon>Chordata</taxon>
        <taxon>Craniata</taxon>
        <taxon>Vertebrata</taxon>
        <taxon>Euteleostomi</taxon>
        <taxon>Actinopterygii</taxon>
        <taxon>Neopterygii</taxon>
        <taxon>Teleostei</taxon>
        <taxon>Neoteleostei</taxon>
        <taxon>Acanthomorphata</taxon>
        <taxon>Anabantaria</taxon>
        <taxon>Anabantiformes</taxon>
        <taxon>Channoidei</taxon>
        <taxon>Channidae</taxon>
        <taxon>Channa</taxon>
    </lineage>
</organism>
<feature type="coiled-coil region" evidence="1">
    <location>
        <begin position="69"/>
        <end position="96"/>
    </location>
</feature>
<protein>
    <submittedName>
        <fullName evidence="2">Uncharacterized protein</fullName>
    </submittedName>
</protein>
<dbReference type="Proteomes" id="UP001187415">
    <property type="component" value="Unassembled WGS sequence"/>
</dbReference>
<accession>A0AA88NR45</accession>
<reference evidence="2" key="1">
    <citation type="submission" date="2023-07" db="EMBL/GenBank/DDBJ databases">
        <title>Chromosome-level Genome Assembly of Striped Snakehead (Channa striata).</title>
        <authorList>
            <person name="Liu H."/>
        </authorList>
    </citation>
    <scope>NUCLEOTIDE SEQUENCE</scope>
    <source>
        <strain evidence="2">Gz</strain>
        <tissue evidence="2">Muscle</tissue>
    </source>
</reference>
<keyword evidence="1" id="KW-0175">Coiled coil</keyword>
<sequence length="119" mass="14617">MRQLREELKVKDELLKRETRKRQTRTKAHMDTLTLLTKAEEKIRRNDEQWKAKCDALEVSLWEEMATNEERWRKKVQELEIERNLLLKEQLKKEEEGVKVEGHYKKQAQKRFRVQSNRI</sequence>
<keyword evidence="3" id="KW-1185">Reference proteome</keyword>
<evidence type="ECO:0000256" key="1">
    <source>
        <dbReference type="SAM" id="Coils"/>
    </source>
</evidence>
<dbReference type="EMBL" id="JAUPFM010000001">
    <property type="protein sequence ID" value="KAK2862769.1"/>
    <property type="molecule type" value="Genomic_DNA"/>
</dbReference>
<dbReference type="AlphaFoldDB" id="A0AA88NR45"/>
<comment type="caution">
    <text evidence="2">The sequence shown here is derived from an EMBL/GenBank/DDBJ whole genome shotgun (WGS) entry which is preliminary data.</text>
</comment>
<proteinExistence type="predicted"/>
<name>A0AA88NR45_CHASR</name>
<gene>
    <name evidence="2" type="ORF">Q5P01_002302</name>
</gene>
<evidence type="ECO:0000313" key="2">
    <source>
        <dbReference type="EMBL" id="KAK2862769.1"/>
    </source>
</evidence>